<sequence length="44" mass="5417">KRCKGAPHYLLRRTRDFYVIKIILIQVTNNCLYFRKRNPNPFFC</sequence>
<dbReference type="EMBL" id="HACA01016585">
    <property type="protein sequence ID" value="CDW33946.1"/>
    <property type="molecule type" value="Transcribed_RNA"/>
</dbReference>
<accession>A0A0K2U8C3</accession>
<reference evidence="1" key="1">
    <citation type="submission" date="2014-05" db="EMBL/GenBank/DDBJ databases">
        <authorList>
            <person name="Chronopoulou M."/>
        </authorList>
    </citation>
    <scope>NUCLEOTIDE SEQUENCE</scope>
    <source>
        <tissue evidence="1">Whole organism</tissue>
    </source>
</reference>
<organism evidence="1">
    <name type="scientific">Lepeophtheirus salmonis</name>
    <name type="common">Salmon louse</name>
    <name type="synonym">Caligus salmonis</name>
    <dbReference type="NCBI Taxonomy" id="72036"/>
    <lineage>
        <taxon>Eukaryota</taxon>
        <taxon>Metazoa</taxon>
        <taxon>Ecdysozoa</taxon>
        <taxon>Arthropoda</taxon>
        <taxon>Crustacea</taxon>
        <taxon>Multicrustacea</taxon>
        <taxon>Hexanauplia</taxon>
        <taxon>Copepoda</taxon>
        <taxon>Siphonostomatoida</taxon>
        <taxon>Caligidae</taxon>
        <taxon>Lepeophtheirus</taxon>
    </lineage>
</organism>
<dbReference type="AlphaFoldDB" id="A0A0K2U8C3"/>
<evidence type="ECO:0000313" key="1">
    <source>
        <dbReference type="EMBL" id="CDW33946.1"/>
    </source>
</evidence>
<name>A0A0K2U8C3_LEPSM</name>
<protein>
    <submittedName>
        <fullName evidence="1">Uncharacterized protein</fullName>
    </submittedName>
</protein>
<feature type="non-terminal residue" evidence="1">
    <location>
        <position position="1"/>
    </location>
</feature>
<proteinExistence type="predicted"/>